<gene>
    <name evidence="1" type="ORF">GLOINDRAFT_345925</name>
</gene>
<proteinExistence type="predicted"/>
<reference evidence="1" key="1">
    <citation type="submission" date="2013-07" db="EMBL/GenBank/DDBJ databases">
        <title>The genome of an arbuscular mycorrhizal fungus provides insights into the evolution of the oldest plant symbiosis.</title>
        <authorList>
            <consortium name="DOE Joint Genome Institute"/>
            <person name="Tisserant E."/>
            <person name="Malbreil M."/>
            <person name="Kuo A."/>
            <person name="Kohler A."/>
            <person name="Symeonidi A."/>
            <person name="Balestrini R."/>
            <person name="Charron P."/>
            <person name="Duensing N."/>
            <person name="Frei-dit-Frey N."/>
            <person name="Gianinazzi-Pearson V."/>
            <person name="Gilbert B."/>
            <person name="Handa Y."/>
            <person name="Hijri M."/>
            <person name="Kaul R."/>
            <person name="Kawaguchi M."/>
            <person name="Krajinski F."/>
            <person name="Lammers P."/>
            <person name="Lapierre D."/>
            <person name="Masclaux F.G."/>
            <person name="Murat C."/>
            <person name="Morin E."/>
            <person name="Ndikumana S."/>
            <person name="Pagni M."/>
            <person name="Petitpierre D."/>
            <person name="Requena N."/>
            <person name="Rosikiewicz P."/>
            <person name="Riley R."/>
            <person name="Saito K."/>
            <person name="San Clemente H."/>
            <person name="Shapiro H."/>
            <person name="van Tuinen D."/>
            <person name="Becard G."/>
            <person name="Bonfante P."/>
            <person name="Paszkowski U."/>
            <person name="Shachar-Hill Y."/>
            <person name="Young J.P."/>
            <person name="Sanders I.R."/>
            <person name="Henrissat B."/>
            <person name="Rensing S.A."/>
            <person name="Grigoriev I.V."/>
            <person name="Corradi N."/>
            <person name="Roux C."/>
            <person name="Martin F."/>
        </authorList>
    </citation>
    <scope>NUCLEOTIDE SEQUENCE</scope>
    <source>
        <strain evidence="1">DAOM 197198</strain>
    </source>
</reference>
<evidence type="ECO:0000313" key="1">
    <source>
        <dbReference type="EMBL" id="ESA15707.1"/>
    </source>
</evidence>
<organism evidence="1">
    <name type="scientific">Rhizophagus irregularis (strain DAOM 181602 / DAOM 197198 / MUCL 43194)</name>
    <name type="common">Arbuscular mycorrhizal fungus</name>
    <name type="synonym">Glomus intraradices</name>
    <dbReference type="NCBI Taxonomy" id="747089"/>
    <lineage>
        <taxon>Eukaryota</taxon>
        <taxon>Fungi</taxon>
        <taxon>Fungi incertae sedis</taxon>
        <taxon>Mucoromycota</taxon>
        <taxon>Glomeromycotina</taxon>
        <taxon>Glomeromycetes</taxon>
        <taxon>Glomerales</taxon>
        <taxon>Glomeraceae</taxon>
        <taxon>Rhizophagus</taxon>
    </lineage>
</organism>
<protein>
    <submittedName>
        <fullName evidence="1">Uncharacterized protein</fullName>
    </submittedName>
</protein>
<dbReference type="AlphaFoldDB" id="U9U7Q4"/>
<sequence length="65" mass="7571">MTRHLDNPNFSLQTKAKGTCRSVCHFDRRLVKLYVQKCYTSRISEDTILSHSTSLRKSIVGEHLY</sequence>
<accession>U9U7Q4</accession>
<name>U9U7Q4_RHIID</name>
<dbReference type="EMBL" id="KI281712">
    <property type="protein sequence ID" value="ESA15707.1"/>
    <property type="molecule type" value="Genomic_DNA"/>
</dbReference>
<dbReference type="HOGENOM" id="CLU_2850813_0_0_1"/>